<keyword evidence="1" id="KW-0732">Signal</keyword>
<dbReference type="RefSeq" id="WP_206723016.1">
    <property type="nucleotide sequence ID" value="NZ_CP071090.1"/>
</dbReference>
<feature type="chain" id="PRO_5045816032" description="Lipoprotein" evidence="1">
    <location>
        <begin position="25"/>
        <end position="372"/>
    </location>
</feature>
<evidence type="ECO:0000256" key="1">
    <source>
        <dbReference type="SAM" id="SignalP"/>
    </source>
</evidence>
<reference evidence="2 3" key="1">
    <citation type="submission" date="2021-02" db="EMBL/GenBank/DDBJ databases">
        <title>De Novo genome assembly of isolated myxobacteria.</title>
        <authorList>
            <person name="Stevens D.C."/>
        </authorList>
    </citation>
    <scope>NUCLEOTIDE SEQUENCE [LARGE SCALE GENOMIC DNA]</scope>
    <source>
        <strain evidence="3">SCPEA02</strain>
    </source>
</reference>
<gene>
    <name evidence="2" type="ORF">JY651_40665</name>
</gene>
<dbReference type="EMBL" id="CP071090">
    <property type="protein sequence ID" value="QSQ21438.1"/>
    <property type="molecule type" value="Genomic_DNA"/>
</dbReference>
<feature type="signal peptide" evidence="1">
    <location>
        <begin position="1"/>
        <end position="24"/>
    </location>
</feature>
<evidence type="ECO:0000313" key="2">
    <source>
        <dbReference type="EMBL" id="QSQ21438.1"/>
    </source>
</evidence>
<keyword evidence="3" id="KW-1185">Reference proteome</keyword>
<dbReference type="Proteomes" id="UP000662747">
    <property type="component" value="Chromosome"/>
</dbReference>
<name>A0ABX7NRV9_9BACT</name>
<organism evidence="2 3">
    <name type="scientific">Pyxidicoccus parkwayensis</name>
    <dbReference type="NCBI Taxonomy" id="2813578"/>
    <lineage>
        <taxon>Bacteria</taxon>
        <taxon>Pseudomonadati</taxon>
        <taxon>Myxococcota</taxon>
        <taxon>Myxococcia</taxon>
        <taxon>Myxococcales</taxon>
        <taxon>Cystobacterineae</taxon>
        <taxon>Myxococcaceae</taxon>
        <taxon>Pyxidicoccus</taxon>
    </lineage>
</organism>
<proteinExistence type="predicted"/>
<evidence type="ECO:0008006" key="4">
    <source>
        <dbReference type="Google" id="ProtNLM"/>
    </source>
</evidence>
<evidence type="ECO:0000313" key="3">
    <source>
        <dbReference type="Proteomes" id="UP000662747"/>
    </source>
</evidence>
<dbReference type="PROSITE" id="PS51257">
    <property type="entry name" value="PROKAR_LIPOPROTEIN"/>
    <property type="match status" value="1"/>
</dbReference>
<accession>A0ABX7NRV9</accession>
<protein>
    <recommendedName>
        <fullName evidence="4">Lipoprotein</fullName>
    </recommendedName>
</protein>
<sequence>MQRRALLSAALLFSIACGPVPEDAGVTDASELASTEQGICITPRKPNLLSNGSFDTAGLVNPVTVTTPAPGSAGWSAADGWTMFTNTPGYIYSRVLPSARPNSGSSNMIQVNTLGWGNGLVQVFKPFGTGPQKATAGAWVFVLRGKIGIGTGNGGNTGLDALSQTTGQWEYLTASNGVSPANEFVIYSADVGGAEFFVDTATVLEMPNLLKNPDFDTLSGNTVSVTTSVSVPGGAGVSAAANWTLFANTAPARFYTEVKSSTRVSGARMMRVITTAERNGLVQVFQSDNPCDTDGPDHSLSGAWVYVRSGKVGLGTGNGGNTHIDVESTTLNQWEWLQAPNGVSPANELILYSTNATGADFDVDFATVNQTP</sequence>